<evidence type="ECO:0000259" key="2">
    <source>
        <dbReference type="Pfam" id="PF07859"/>
    </source>
</evidence>
<keyword evidence="3" id="KW-0378">Hydrolase</keyword>
<evidence type="ECO:0000256" key="1">
    <source>
        <dbReference type="SAM" id="MobiDB-lite"/>
    </source>
</evidence>
<proteinExistence type="predicted"/>
<accession>A0A644UYC1</accession>
<dbReference type="InterPro" id="IPR029058">
    <property type="entry name" value="AB_hydrolase_fold"/>
</dbReference>
<feature type="domain" description="Alpha/beta hydrolase fold-3" evidence="2">
    <location>
        <begin position="107"/>
        <end position="142"/>
    </location>
</feature>
<feature type="region of interest" description="Disordered" evidence="1">
    <location>
        <begin position="6"/>
        <end position="30"/>
    </location>
</feature>
<gene>
    <name evidence="3" type="primary">aes_3</name>
    <name evidence="3" type="ORF">SDC9_29893</name>
</gene>
<name>A0A644UYC1_9ZZZZ</name>
<dbReference type="AlphaFoldDB" id="A0A644UYC1"/>
<dbReference type="GO" id="GO:0016787">
    <property type="term" value="F:hydrolase activity"/>
    <property type="evidence" value="ECO:0007669"/>
    <property type="project" value="UniProtKB-KW"/>
</dbReference>
<dbReference type="Gene3D" id="3.40.50.1820">
    <property type="entry name" value="alpha/beta hydrolase"/>
    <property type="match status" value="1"/>
</dbReference>
<dbReference type="EC" id="3.1.1.-" evidence="3"/>
<sequence length="144" mass="15607">MGLAAINEAAGKGGRDAGSPQGIRSETPEKHMRYDTLLSRAVREFIAETATFHDPGMAAEDWAAQRQAYDRMAAHFHQGRPEGLVVTENRRAEVPLRRYGAPSPVTILFVHGGGFVLGGLESHDDLCAELAQRSGCQLVAVHWG</sequence>
<organism evidence="3">
    <name type="scientific">bioreactor metagenome</name>
    <dbReference type="NCBI Taxonomy" id="1076179"/>
    <lineage>
        <taxon>unclassified sequences</taxon>
        <taxon>metagenomes</taxon>
        <taxon>ecological metagenomes</taxon>
    </lineage>
</organism>
<dbReference type="EMBL" id="VSSQ01000182">
    <property type="protein sequence ID" value="MPL83934.1"/>
    <property type="molecule type" value="Genomic_DNA"/>
</dbReference>
<comment type="caution">
    <text evidence="3">The sequence shown here is derived from an EMBL/GenBank/DDBJ whole genome shotgun (WGS) entry which is preliminary data.</text>
</comment>
<protein>
    <submittedName>
        <fullName evidence="3">Acetyl esterase</fullName>
        <ecNumber evidence="3">3.1.1.-</ecNumber>
    </submittedName>
</protein>
<dbReference type="Pfam" id="PF07859">
    <property type="entry name" value="Abhydrolase_3"/>
    <property type="match status" value="1"/>
</dbReference>
<evidence type="ECO:0000313" key="3">
    <source>
        <dbReference type="EMBL" id="MPL83934.1"/>
    </source>
</evidence>
<dbReference type="InterPro" id="IPR013094">
    <property type="entry name" value="AB_hydrolase_3"/>
</dbReference>
<dbReference type="SUPFAM" id="SSF53474">
    <property type="entry name" value="alpha/beta-Hydrolases"/>
    <property type="match status" value="1"/>
</dbReference>
<reference evidence="3" key="1">
    <citation type="submission" date="2019-08" db="EMBL/GenBank/DDBJ databases">
        <authorList>
            <person name="Kucharzyk K."/>
            <person name="Murdoch R.W."/>
            <person name="Higgins S."/>
            <person name="Loffler F."/>
        </authorList>
    </citation>
    <scope>NUCLEOTIDE SEQUENCE</scope>
</reference>